<dbReference type="EMBL" id="BAAAQM010000005">
    <property type="protein sequence ID" value="GAA1959024.1"/>
    <property type="molecule type" value="Genomic_DNA"/>
</dbReference>
<name>A0ABP5C906_9ACTN</name>
<keyword evidence="2" id="KW-1185">Reference proteome</keyword>
<evidence type="ECO:0000313" key="1">
    <source>
        <dbReference type="EMBL" id="GAA1959024.1"/>
    </source>
</evidence>
<sequence length="83" mass="8830">MSMREGTCSSCGATEVYYALDGLKPGRGVFGGVSLRGTVMNTPTDVYICVACGYIAQYVQRGDSSLKTVAKKWRRVSGPKDGA</sequence>
<protein>
    <submittedName>
        <fullName evidence="1">Uncharacterized protein</fullName>
    </submittedName>
</protein>
<reference evidence="2" key="1">
    <citation type="journal article" date="2019" name="Int. J. Syst. Evol. Microbiol.">
        <title>The Global Catalogue of Microorganisms (GCM) 10K type strain sequencing project: providing services to taxonomists for standard genome sequencing and annotation.</title>
        <authorList>
            <consortium name="The Broad Institute Genomics Platform"/>
            <consortium name="The Broad Institute Genome Sequencing Center for Infectious Disease"/>
            <person name="Wu L."/>
            <person name="Ma J."/>
        </authorList>
    </citation>
    <scope>NUCLEOTIDE SEQUENCE [LARGE SCALE GENOMIC DNA]</scope>
    <source>
        <strain evidence="2">JCM 16013</strain>
    </source>
</reference>
<proteinExistence type="predicted"/>
<gene>
    <name evidence="1" type="ORF">GCM10009838_14110</name>
</gene>
<organism evidence="1 2">
    <name type="scientific">Catenulispora subtropica</name>
    <dbReference type="NCBI Taxonomy" id="450798"/>
    <lineage>
        <taxon>Bacteria</taxon>
        <taxon>Bacillati</taxon>
        <taxon>Actinomycetota</taxon>
        <taxon>Actinomycetes</taxon>
        <taxon>Catenulisporales</taxon>
        <taxon>Catenulisporaceae</taxon>
        <taxon>Catenulispora</taxon>
    </lineage>
</organism>
<dbReference type="Proteomes" id="UP001499854">
    <property type="component" value="Unassembled WGS sequence"/>
</dbReference>
<accession>A0ABP5C906</accession>
<comment type="caution">
    <text evidence="1">The sequence shown here is derived from an EMBL/GenBank/DDBJ whole genome shotgun (WGS) entry which is preliminary data.</text>
</comment>
<evidence type="ECO:0000313" key="2">
    <source>
        <dbReference type="Proteomes" id="UP001499854"/>
    </source>
</evidence>